<dbReference type="Gene3D" id="1.10.260.40">
    <property type="entry name" value="lambda repressor-like DNA-binding domains"/>
    <property type="match status" value="1"/>
</dbReference>
<reference evidence="3 4" key="1">
    <citation type="submission" date="2016-08" db="EMBL/GenBank/DDBJ databases">
        <title>Novel Firmicute Genomes.</title>
        <authorList>
            <person name="Poppleton D.I."/>
            <person name="Gribaldo S."/>
        </authorList>
    </citation>
    <scope>NUCLEOTIDE SEQUENCE [LARGE SCALE GENOMIC DNA]</scope>
    <source>
        <strain evidence="3 4">RAOx-1</strain>
    </source>
</reference>
<evidence type="ECO:0000313" key="4">
    <source>
        <dbReference type="Proteomes" id="UP000284219"/>
    </source>
</evidence>
<dbReference type="InterPro" id="IPR001387">
    <property type="entry name" value="Cro/C1-type_HTH"/>
</dbReference>
<dbReference type="PANTHER" id="PTHR46797:SF1">
    <property type="entry name" value="METHYLPHOSPHONATE SYNTHASE"/>
    <property type="match status" value="1"/>
</dbReference>
<dbReference type="InterPro" id="IPR013096">
    <property type="entry name" value="Cupin_2"/>
</dbReference>
<keyword evidence="1" id="KW-0238">DNA-binding</keyword>
<dbReference type="CDD" id="cd02209">
    <property type="entry name" value="cupin_XRE_C"/>
    <property type="match status" value="1"/>
</dbReference>
<dbReference type="EMBL" id="MCHY01000008">
    <property type="protein sequence ID" value="RKD24088.1"/>
    <property type="molecule type" value="Genomic_DNA"/>
</dbReference>
<dbReference type="Gene3D" id="2.60.120.10">
    <property type="entry name" value="Jelly Rolls"/>
    <property type="match status" value="1"/>
</dbReference>
<protein>
    <recommendedName>
        <fullName evidence="2">HTH cro/C1-type domain-containing protein</fullName>
    </recommendedName>
</protein>
<gene>
    <name evidence="3" type="ORF">BEP19_06680</name>
</gene>
<dbReference type="GO" id="GO:0003677">
    <property type="term" value="F:DNA binding"/>
    <property type="evidence" value="ECO:0007669"/>
    <property type="project" value="UniProtKB-KW"/>
</dbReference>
<comment type="caution">
    <text evidence="3">The sequence shown here is derived from an EMBL/GenBank/DDBJ whole genome shotgun (WGS) entry which is preliminary data.</text>
</comment>
<sequence>MKPPIERIGGRIRALRKKQALTLEDLSQSTGLSKGLLSQVERGISQPSLETLWKITRALDTSIVHLFEEESHTHVYVTRREERDKVTFADSTGACYVLGYNDYTRLRMLEIILKPGETMRDPFTGGEGEQGLVVTKGNLTAQIGTEEFELREGDSAFFNNNLAHSVMNNTDETVTYLWSITPFKAY</sequence>
<dbReference type="SMART" id="SM00530">
    <property type="entry name" value="HTH_XRE"/>
    <property type="match status" value="1"/>
</dbReference>
<dbReference type="Pfam" id="PF07883">
    <property type="entry name" value="Cupin_2"/>
    <property type="match status" value="1"/>
</dbReference>
<dbReference type="InterPro" id="IPR011051">
    <property type="entry name" value="RmlC_Cupin_sf"/>
</dbReference>
<dbReference type="SUPFAM" id="SSF47413">
    <property type="entry name" value="lambda repressor-like DNA-binding domains"/>
    <property type="match status" value="1"/>
</dbReference>
<dbReference type="PROSITE" id="PS50943">
    <property type="entry name" value="HTH_CROC1"/>
    <property type="match status" value="1"/>
</dbReference>
<keyword evidence="4" id="KW-1185">Reference proteome</keyword>
<organism evidence="3 4">
    <name type="scientific">Ammoniphilus oxalaticus</name>
    <dbReference type="NCBI Taxonomy" id="66863"/>
    <lineage>
        <taxon>Bacteria</taxon>
        <taxon>Bacillati</taxon>
        <taxon>Bacillota</taxon>
        <taxon>Bacilli</taxon>
        <taxon>Bacillales</taxon>
        <taxon>Paenibacillaceae</taxon>
        <taxon>Aneurinibacillus group</taxon>
        <taxon>Ammoniphilus</taxon>
    </lineage>
</organism>
<proteinExistence type="predicted"/>
<dbReference type="CDD" id="cd00093">
    <property type="entry name" value="HTH_XRE"/>
    <property type="match status" value="1"/>
</dbReference>
<dbReference type="AlphaFoldDB" id="A0A419SJL8"/>
<dbReference type="SUPFAM" id="SSF51182">
    <property type="entry name" value="RmlC-like cupins"/>
    <property type="match status" value="1"/>
</dbReference>
<dbReference type="GO" id="GO:0003700">
    <property type="term" value="F:DNA-binding transcription factor activity"/>
    <property type="evidence" value="ECO:0007669"/>
    <property type="project" value="TreeGrafter"/>
</dbReference>
<evidence type="ECO:0000256" key="1">
    <source>
        <dbReference type="ARBA" id="ARBA00023125"/>
    </source>
</evidence>
<dbReference type="InterPro" id="IPR010982">
    <property type="entry name" value="Lambda_DNA-bd_dom_sf"/>
</dbReference>
<dbReference type="Pfam" id="PF01381">
    <property type="entry name" value="HTH_3"/>
    <property type="match status" value="1"/>
</dbReference>
<dbReference type="GO" id="GO:0005829">
    <property type="term" value="C:cytosol"/>
    <property type="evidence" value="ECO:0007669"/>
    <property type="project" value="TreeGrafter"/>
</dbReference>
<accession>A0A419SJL8</accession>
<dbReference type="Proteomes" id="UP000284219">
    <property type="component" value="Unassembled WGS sequence"/>
</dbReference>
<evidence type="ECO:0000313" key="3">
    <source>
        <dbReference type="EMBL" id="RKD24088.1"/>
    </source>
</evidence>
<dbReference type="RefSeq" id="WP_120189347.1">
    <property type="nucleotide sequence ID" value="NZ_MCHY01000008.1"/>
</dbReference>
<dbReference type="OrthoDB" id="9781521at2"/>
<dbReference type="PANTHER" id="PTHR46797">
    <property type="entry name" value="HTH-TYPE TRANSCRIPTIONAL REGULATOR"/>
    <property type="match status" value="1"/>
</dbReference>
<evidence type="ECO:0000259" key="2">
    <source>
        <dbReference type="PROSITE" id="PS50943"/>
    </source>
</evidence>
<feature type="domain" description="HTH cro/C1-type" evidence="2">
    <location>
        <begin position="12"/>
        <end position="66"/>
    </location>
</feature>
<name>A0A419SJL8_9BACL</name>
<dbReference type="InterPro" id="IPR014710">
    <property type="entry name" value="RmlC-like_jellyroll"/>
</dbReference>
<dbReference type="InterPro" id="IPR050807">
    <property type="entry name" value="TransReg_Diox_bact_type"/>
</dbReference>